<dbReference type="Gene3D" id="3.30.70.2650">
    <property type="match status" value="1"/>
</dbReference>
<dbReference type="InterPro" id="IPR048846">
    <property type="entry name" value="PaaX-like_central"/>
</dbReference>
<reference evidence="2 3" key="1">
    <citation type="journal article" date="2016" name="Nat. Commun.">
        <title>Thousands of microbial genomes shed light on interconnected biogeochemical processes in an aquifer system.</title>
        <authorList>
            <person name="Anantharaman K."/>
            <person name="Brown C.T."/>
            <person name="Hug L.A."/>
            <person name="Sharon I."/>
            <person name="Castelle C.J."/>
            <person name="Probst A.J."/>
            <person name="Thomas B.C."/>
            <person name="Singh A."/>
            <person name="Wilkins M.J."/>
            <person name="Karaoz U."/>
            <person name="Brodie E.L."/>
            <person name="Williams K.H."/>
            <person name="Hubbard S.S."/>
            <person name="Banfield J.F."/>
        </authorList>
    </citation>
    <scope>NUCLEOTIDE SEQUENCE [LARGE SCALE GENOMIC DNA]</scope>
</reference>
<protein>
    <recommendedName>
        <fullName evidence="1">Transcriptional repressor PaaX-like central Cas2-like domain-containing protein</fullName>
    </recommendedName>
</protein>
<organism evidence="2 3">
    <name type="scientific">Candidatus Sungbacteria bacterium RIFCSPHIGHO2_02_FULL_53_17</name>
    <dbReference type="NCBI Taxonomy" id="1802275"/>
    <lineage>
        <taxon>Bacteria</taxon>
        <taxon>Candidatus Sungiibacteriota</taxon>
    </lineage>
</organism>
<comment type="caution">
    <text evidence="2">The sequence shown here is derived from an EMBL/GenBank/DDBJ whole genome shotgun (WGS) entry which is preliminary data.</text>
</comment>
<name>A0A1G2KVB4_9BACT</name>
<evidence type="ECO:0000313" key="2">
    <source>
        <dbReference type="EMBL" id="OHA03375.1"/>
    </source>
</evidence>
<dbReference type="Pfam" id="PF20803">
    <property type="entry name" value="PaaX_M"/>
    <property type="match status" value="1"/>
</dbReference>
<sequence>MPKKDGKLRIVIFDIPERDRRKRDWLRVQLLANDFEPLQKSVWTGTRPLSVTLMKEIDALNLGAYIHIMSIGEKGTLVLRNTA</sequence>
<evidence type="ECO:0000259" key="1">
    <source>
        <dbReference type="Pfam" id="PF20803"/>
    </source>
</evidence>
<dbReference type="Proteomes" id="UP000177177">
    <property type="component" value="Unassembled WGS sequence"/>
</dbReference>
<gene>
    <name evidence="2" type="ORF">A3C92_00330</name>
</gene>
<dbReference type="AlphaFoldDB" id="A0A1G2KVB4"/>
<accession>A0A1G2KVB4</accession>
<feature type="domain" description="Transcriptional repressor PaaX-like central Cas2-like" evidence="1">
    <location>
        <begin position="3"/>
        <end position="70"/>
    </location>
</feature>
<proteinExistence type="predicted"/>
<dbReference type="EMBL" id="MHQN01000020">
    <property type="protein sequence ID" value="OHA03375.1"/>
    <property type="molecule type" value="Genomic_DNA"/>
</dbReference>
<evidence type="ECO:0000313" key="3">
    <source>
        <dbReference type="Proteomes" id="UP000177177"/>
    </source>
</evidence>